<evidence type="ECO:0000313" key="10">
    <source>
        <dbReference type="Proteomes" id="UP000662618"/>
    </source>
</evidence>
<keyword evidence="7" id="KW-0175">Coiled coil</keyword>
<dbReference type="EMBL" id="CAJIMS010000001">
    <property type="protein sequence ID" value="CAD7806969.1"/>
    <property type="molecule type" value="Genomic_DNA"/>
</dbReference>
<reference evidence="9" key="1">
    <citation type="submission" date="2020-12" db="EMBL/GenBank/DDBJ databases">
        <authorList>
            <person name="Rodrigo-Torres L."/>
            <person name="Arahal R. D."/>
            <person name="Lucena T."/>
        </authorList>
    </citation>
    <scope>NUCLEOTIDE SEQUENCE</scope>
    <source>
        <strain evidence="9">CECT 9390</strain>
    </source>
</reference>
<sequence>MYRSCLFFCIVLITNTLLFSQQRNSGAKILLEQSKNDSTYSLEERIIHAQKAFRILSVGSNLETQDCSEQLASLYQEAENYDSLNKYARISLQIANQRNDKLGVGRVHSILGSYFYEKNESDTLAYYHFQQAQKVLSLTKDSAAIIKNLLRIAILEKNSRDFLHSKESSFRALEYEPKDKRLLSSIYNNLGIVYDELGDLKHAVMYHHQAYELRKELQLVNLEIQSLNNIATAYKDHHQYPKAHLYYKKAFDYGRSLLKKYPREYARIIDNQAHLALLEGKKEVLNDFLQSLQIRQKEEDQAGIVISELHLGEYYLQFGSIEKAVQMAENVYSTALDTHNYRDALSGLKLLQQCYQKQGLSAKALLYAQKYAALLEQIHDHELKINEKYADIRYNSKQLKKNNALLAQRNILQIQYKWAGIGTAVVLFLLLMFSFLWMKQKIKNKKLEYQQKEQRYNQDIFTLMSDNQQKLKEGQERERNRIQKELHDGIINELYGIRIALEGLNNDENPETNRLRRKYIQRINDIENQIKDMVNDLDLSLDTSNAFLTMLNTFFKEKEIFPIRSIHNSESVQWEKISSAVKINIYRIIQETFHNTVKYSKAQAYQLQFTYDEKMLKIEISDDGIGSTHLYSLSGMGIKNIRQRVSDINGTVTIRNVHNTAVSYEIHIPI</sequence>
<keyword evidence="5" id="KW-0902">Two-component regulatory system</keyword>
<dbReference type="GO" id="GO:0004673">
    <property type="term" value="F:protein histidine kinase activity"/>
    <property type="evidence" value="ECO:0007669"/>
    <property type="project" value="UniProtKB-EC"/>
</dbReference>
<dbReference type="SUPFAM" id="SSF48452">
    <property type="entry name" value="TPR-like"/>
    <property type="match status" value="1"/>
</dbReference>
<dbReference type="InterPro" id="IPR011990">
    <property type="entry name" value="TPR-like_helical_dom_sf"/>
</dbReference>
<feature type="repeat" description="TPR" evidence="6">
    <location>
        <begin position="184"/>
        <end position="217"/>
    </location>
</feature>
<keyword evidence="8" id="KW-0812">Transmembrane</keyword>
<evidence type="ECO:0000256" key="4">
    <source>
        <dbReference type="ARBA" id="ARBA00022777"/>
    </source>
</evidence>
<dbReference type="PROSITE" id="PS50005">
    <property type="entry name" value="TPR"/>
    <property type="match status" value="1"/>
</dbReference>
<proteinExistence type="predicted"/>
<evidence type="ECO:0000256" key="8">
    <source>
        <dbReference type="SAM" id="Phobius"/>
    </source>
</evidence>
<evidence type="ECO:0000256" key="2">
    <source>
        <dbReference type="ARBA" id="ARBA00012438"/>
    </source>
</evidence>
<dbReference type="PANTHER" id="PTHR24421:SF10">
    <property type="entry name" value="NITRATE_NITRITE SENSOR PROTEIN NARQ"/>
    <property type="match status" value="1"/>
</dbReference>
<keyword evidence="8" id="KW-1133">Transmembrane helix</keyword>
<dbReference type="Gene3D" id="1.25.40.10">
    <property type="entry name" value="Tetratricopeptide repeat domain"/>
    <property type="match status" value="2"/>
</dbReference>
<dbReference type="Proteomes" id="UP000662618">
    <property type="component" value="Unassembled WGS sequence"/>
</dbReference>
<accession>A0A9N8QUH9</accession>
<dbReference type="AlphaFoldDB" id="A0A9N8QUH9"/>
<evidence type="ECO:0000256" key="3">
    <source>
        <dbReference type="ARBA" id="ARBA00022679"/>
    </source>
</evidence>
<dbReference type="SUPFAM" id="SSF55874">
    <property type="entry name" value="ATPase domain of HSP90 chaperone/DNA topoisomerase II/histidine kinase"/>
    <property type="match status" value="1"/>
</dbReference>
<dbReference type="Pfam" id="PF13424">
    <property type="entry name" value="TPR_12"/>
    <property type="match status" value="1"/>
</dbReference>
<dbReference type="Gene3D" id="3.30.565.10">
    <property type="entry name" value="Histidine kinase-like ATPase, C-terminal domain"/>
    <property type="match status" value="1"/>
</dbReference>
<dbReference type="EC" id="2.7.13.3" evidence="2"/>
<keyword evidence="10" id="KW-1185">Reference proteome</keyword>
<name>A0A9N8QUH9_9FLAO</name>
<organism evidence="9 10">
    <name type="scientific">Chryseobacterium aquaeductus</name>
    <dbReference type="NCBI Taxonomy" id="2675056"/>
    <lineage>
        <taxon>Bacteria</taxon>
        <taxon>Pseudomonadati</taxon>
        <taxon>Bacteroidota</taxon>
        <taxon>Flavobacteriia</taxon>
        <taxon>Flavobacteriales</taxon>
        <taxon>Weeksellaceae</taxon>
        <taxon>Chryseobacterium group</taxon>
        <taxon>Chryseobacterium</taxon>
    </lineage>
</organism>
<dbReference type="GO" id="GO:0000160">
    <property type="term" value="P:phosphorelay signal transduction system"/>
    <property type="evidence" value="ECO:0007669"/>
    <property type="project" value="UniProtKB-KW"/>
</dbReference>
<dbReference type="CDD" id="cd16917">
    <property type="entry name" value="HATPase_UhpB-NarQ-NarX-like"/>
    <property type="match status" value="1"/>
</dbReference>
<comment type="catalytic activity">
    <reaction evidence="1">
        <text>ATP + protein L-histidine = ADP + protein N-phospho-L-histidine.</text>
        <dbReference type="EC" id="2.7.13.3"/>
    </reaction>
</comment>
<feature type="transmembrane region" description="Helical" evidence="8">
    <location>
        <begin position="418"/>
        <end position="438"/>
    </location>
</feature>
<dbReference type="InterPro" id="IPR019734">
    <property type="entry name" value="TPR_rpt"/>
</dbReference>
<evidence type="ECO:0000256" key="5">
    <source>
        <dbReference type="ARBA" id="ARBA00023012"/>
    </source>
</evidence>
<protein>
    <recommendedName>
        <fullName evidence="2">histidine kinase</fullName>
        <ecNumber evidence="2">2.7.13.3</ecNumber>
    </recommendedName>
</protein>
<dbReference type="InterPro" id="IPR050482">
    <property type="entry name" value="Sensor_HK_TwoCompSys"/>
</dbReference>
<gene>
    <name evidence="9" type="primary">nreB</name>
    <name evidence="9" type="ORF">CHRY9390_01592</name>
</gene>
<evidence type="ECO:0000256" key="7">
    <source>
        <dbReference type="SAM" id="Coils"/>
    </source>
</evidence>
<evidence type="ECO:0000256" key="1">
    <source>
        <dbReference type="ARBA" id="ARBA00000085"/>
    </source>
</evidence>
<evidence type="ECO:0000256" key="6">
    <source>
        <dbReference type="PROSITE-ProRule" id="PRU00339"/>
    </source>
</evidence>
<dbReference type="InterPro" id="IPR036890">
    <property type="entry name" value="HATPase_C_sf"/>
</dbReference>
<dbReference type="SMART" id="SM00028">
    <property type="entry name" value="TPR"/>
    <property type="match status" value="2"/>
</dbReference>
<keyword evidence="3 9" id="KW-0808">Transferase</keyword>
<keyword evidence="8" id="KW-0472">Membrane</keyword>
<feature type="coiled-coil region" evidence="7">
    <location>
        <begin position="439"/>
        <end position="485"/>
    </location>
</feature>
<keyword evidence="4 9" id="KW-0418">Kinase</keyword>
<evidence type="ECO:0000313" key="9">
    <source>
        <dbReference type="EMBL" id="CAD7806969.1"/>
    </source>
</evidence>
<dbReference type="PANTHER" id="PTHR24421">
    <property type="entry name" value="NITRATE/NITRITE SENSOR PROTEIN NARX-RELATED"/>
    <property type="match status" value="1"/>
</dbReference>
<dbReference type="Gene3D" id="1.20.5.1930">
    <property type="match status" value="1"/>
</dbReference>
<keyword evidence="6" id="KW-0802">TPR repeat</keyword>
<comment type="caution">
    <text evidence="9">The sequence shown here is derived from an EMBL/GenBank/DDBJ whole genome shotgun (WGS) entry which is preliminary data.</text>
</comment>